<sequence length="249" mass="27719">MVEGRKGQCSSLNQMSKFWRKVCGLQAPQATKSFLWRAARESLRTCLNLYNRKIVESPLCPICSSSSESVTHAIWSCSAAQYVWSMSSRRLQKLSVQSGPFLEVLKSMLENLSSHELTKVAITVRALWNRRNLWLFEQLFHSPFQVSKQVHIELSTIDLWASYKDKTTVTQVESRTKWTAPPPGFYKANWDAAVDKKNSKIGVGVVVRDSGGMVIASLCSSISLNPDPLLGEAVAALKASSFCSEIGLN</sequence>
<proteinExistence type="predicted"/>
<dbReference type="InterPro" id="IPR052929">
    <property type="entry name" value="RNase_H-like_EbsB-rel"/>
</dbReference>
<dbReference type="Pfam" id="PF13966">
    <property type="entry name" value="zf-RVT"/>
    <property type="match status" value="1"/>
</dbReference>
<protein>
    <recommendedName>
        <fullName evidence="1">Reverse transcriptase zinc-binding domain-containing protein</fullName>
    </recommendedName>
</protein>
<evidence type="ECO:0000259" key="1">
    <source>
        <dbReference type="Pfam" id="PF13966"/>
    </source>
</evidence>
<name>A0A8T1RKK6_CARIL</name>
<reference evidence="2" key="1">
    <citation type="submission" date="2020-12" db="EMBL/GenBank/DDBJ databases">
        <title>WGS assembly of Carya illinoinensis cv. Pawnee.</title>
        <authorList>
            <person name="Platts A."/>
            <person name="Shu S."/>
            <person name="Wright S."/>
            <person name="Barry K."/>
            <person name="Edger P."/>
            <person name="Pires J.C."/>
            <person name="Schmutz J."/>
        </authorList>
    </citation>
    <scope>NUCLEOTIDE SEQUENCE</scope>
    <source>
        <tissue evidence="2">Leaf</tissue>
    </source>
</reference>
<dbReference type="AlphaFoldDB" id="A0A8T1RKK6"/>
<comment type="caution">
    <text evidence="2">The sequence shown here is derived from an EMBL/GenBank/DDBJ whole genome shotgun (WGS) entry which is preliminary data.</text>
</comment>
<keyword evidence="3" id="KW-1185">Reference proteome</keyword>
<evidence type="ECO:0000313" key="3">
    <source>
        <dbReference type="Proteomes" id="UP000811609"/>
    </source>
</evidence>
<accession>A0A8T1RKK6</accession>
<evidence type="ECO:0000313" key="2">
    <source>
        <dbReference type="EMBL" id="KAG6667378.1"/>
    </source>
</evidence>
<dbReference type="PANTHER" id="PTHR47074">
    <property type="entry name" value="BNAC02G40300D PROTEIN"/>
    <property type="match status" value="1"/>
</dbReference>
<organism evidence="2 3">
    <name type="scientific">Carya illinoinensis</name>
    <name type="common">Pecan</name>
    <dbReference type="NCBI Taxonomy" id="32201"/>
    <lineage>
        <taxon>Eukaryota</taxon>
        <taxon>Viridiplantae</taxon>
        <taxon>Streptophyta</taxon>
        <taxon>Embryophyta</taxon>
        <taxon>Tracheophyta</taxon>
        <taxon>Spermatophyta</taxon>
        <taxon>Magnoliopsida</taxon>
        <taxon>eudicotyledons</taxon>
        <taxon>Gunneridae</taxon>
        <taxon>Pentapetalae</taxon>
        <taxon>rosids</taxon>
        <taxon>fabids</taxon>
        <taxon>Fagales</taxon>
        <taxon>Juglandaceae</taxon>
        <taxon>Carya</taxon>
    </lineage>
</organism>
<gene>
    <name evidence="2" type="ORF">CIPAW_01G096600</name>
</gene>
<dbReference type="EMBL" id="CM031809">
    <property type="protein sequence ID" value="KAG6667378.1"/>
    <property type="molecule type" value="Genomic_DNA"/>
</dbReference>
<feature type="domain" description="Reverse transcriptase zinc-binding" evidence="1">
    <location>
        <begin position="14"/>
        <end position="84"/>
    </location>
</feature>
<dbReference type="Proteomes" id="UP000811609">
    <property type="component" value="Chromosome 1"/>
</dbReference>
<dbReference type="PANTHER" id="PTHR47074:SF48">
    <property type="entry name" value="POLYNUCLEOTIDYL TRANSFERASE, RIBONUCLEASE H-LIKE SUPERFAMILY PROTEIN"/>
    <property type="match status" value="1"/>
</dbReference>
<dbReference type="InterPro" id="IPR026960">
    <property type="entry name" value="RVT-Znf"/>
</dbReference>